<dbReference type="InterPro" id="IPR040624">
    <property type="entry name" value="HalOD1"/>
</dbReference>
<dbReference type="Proteomes" id="UP001596434">
    <property type="component" value="Unassembled WGS sequence"/>
</dbReference>
<proteinExistence type="predicted"/>
<organism evidence="2 3">
    <name type="scientific">Haloplanus litoreus</name>
    <dbReference type="NCBI Taxonomy" id="767515"/>
    <lineage>
        <taxon>Archaea</taxon>
        <taxon>Methanobacteriati</taxon>
        <taxon>Methanobacteriota</taxon>
        <taxon>Stenosarchaea group</taxon>
        <taxon>Halobacteria</taxon>
        <taxon>Halobacteriales</taxon>
        <taxon>Haloferacaceae</taxon>
        <taxon>Haloplanus</taxon>
    </lineage>
</organism>
<dbReference type="RefSeq" id="WP_379707002.1">
    <property type="nucleotide sequence ID" value="NZ_JBHTAT010000005.1"/>
</dbReference>
<protein>
    <submittedName>
        <fullName evidence="2">HalOD1 output domain-containing protein</fullName>
    </submittedName>
</protein>
<keyword evidence="3" id="KW-1185">Reference proteome</keyword>
<feature type="domain" description="Halobacterial output" evidence="1">
    <location>
        <begin position="61"/>
        <end position="134"/>
    </location>
</feature>
<gene>
    <name evidence="2" type="ORF">ACFQKE_18655</name>
</gene>
<sequence length="142" mass="15907">MTGISSKSYADSETILGVIHMVNNNQTPNREADEIIETETARVRYHRSTETYFAAHEWESDQSLSATLAVIIEAISDVDSTGRPPLFDRVDTDALDKLFEPIGNNERDRRAGRIIFPYCEFLVTVHADGEIVISSKQEASET</sequence>
<name>A0ABD6A2U7_9EURY</name>
<dbReference type="GeneID" id="96955579"/>
<evidence type="ECO:0000313" key="3">
    <source>
        <dbReference type="Proteomes" id="UP001596434"/>
    </source>
</evidence>
<accession>A0ABD6A2U7</accession>
<dbReference type="EMBL" id="JBHTAT010000005">
    <property type="protein sequence ID" value="MFC7257275.1"/>
    <property type="molecule type" value="Genomic_DNA"/>
</dbReference>
<reference evidence="2 3" key="1">
    <citation type="journal article" date="2019" name="Int. J. Syst. Evol. Microbiol.">
        <title>The Global Catalogue of Microorganisms (GCM) 10K type strain sequencing project: providing services to taxonomists for standard genome sequencing and annotation.</title>
        <authorList>
            <consortium name="The Broad Institute Genomics Platform"/>
            <consortium name="The Broad Institute Genome Sequencing Center for Infectious Disease"/>
            <person name="Wu L."/>
            <person name="Ma J."/>
        </authorList>
    </citation>
    <scope>NUCLEOTIDE SEQUENCE [LARGE SCALE GENOMIC DNA]</scope>
    <source>
        <strain evidence="2 3">GX21</strain>
    </source>
</reference>
<dbReference type="Pfam" id="PF18545">
    <property type="entry name" value="HalOD1"/>
    <property type="match status" value="1"/>
</dbReference>
<evidence type="ECO:0000259" key="1">
    <source>
        <dbReference type="Pfam" id="PF18545"/>
    </source>
</evidence>
<evidence type="ECO:0000313" key="2">
    <source>
        <dbReference type="EMBL" id="MFC7257275.1"/>
    </source>
</evidence>
<comment type="caution">
    <text evidence="2">The sequence shown here is derived from an EMBL/GenBank/DDBJ whole genome shotgun (WGS) entry which is preliminary data.</text>
</comment>
<dbReference type="AlphaFoldDB" id="A0ABD6A2U7"/>